<organism evidence="1 2">
    <name type="scientific">Pseudomonas luteola</name>
    <dbReference type="NCBI Taxonomy" id="47886"/>
    <lineage>
        <taxon>Bacteria</taxon>
        <taxon>Pseudomonadati</taxon>
        <taxon>Pseudomonadota</taxon>
        <taxon>Gammaproteobacteria</taxon>
        <taxon>Pseudomonadales</taxon>
        <taxon>Pseudomonadaceae</taxon>
        <taxon>Pseudomonas</taxon>
    </lineage>
</organism>
<name>A0ABS0MW43_PSELU</name>
<dbReference type="EMBL" id="JADTXM010000015">
    <property type="protein sequence ID" value="MBH3440953.1"/>
    <property type="molecule type" value="Genomic_DNA"/>
</dbReference>
<accession>A0ABS0MW43</accession>
<comment type="caution">
    <text evidence="1">The sequence shown here is derived from an EMBL/GenBank/DDBJ whole genome shotgun (WGS) entry which is preliminary data.</text>
</comment>
<gene>
    <name evidence="1" type="ORF">I5Q09_19910</name>
</gene>
<dbReference type="RefSeq" id="WP_146766007.1">
    <property type="nucleotide sequence ID" value="NZ_JADTXM010000015.1"/>
</dbReference>
<protein>
    <recommendedName>
        <fullName evidence="3">CopZ zinc binding domain-containing protein</fullName>
    </recommendedName>
</protein>
<evidence type="ECO:0008006" key="3">
    <source>
        <dbReference type="Google" id="ProtNLM"/>
    </source>
</evidence>
<dbReference type="Proteomes" id="UP000638986">
    <property type="component" value="Unassembled WGS sequence"/>
</dbReference>
<sequence length="70" mass="7504">MNSVVLKTEPATVIICGKCNEPVQMIIDRFATTADTQAVLQHAAQGCSIKQVTVEEAWEFGGECSCASSR</sequence>
<proteinExistence type="predicted"/>
<evidence type="ECO:0000313" key="1">
    <source>
        <dbReference type="EMBL" id="MBH3440953.1"/>
    </source>
</evidence>
<reference evidence="1 2" key="1">
    <citation type="submission" date="2020-11" db="EMBL/GenBank/DDBJ databases">
        <title>Enhanced detection system for hospital associated transmission using whole genome sequencing surveillance.</title>
        <authorList>
            <person name="Harrison L.H."/>
            <person name="Van Tyne D."/>
            <person name="Marsh J.W."/>
            <person name="Griffith M.P."/>
            <person name="Snyder D.J."/>
            <person name="Cooper V.S."/>
            <person name="Mustapha M."/>
        </authorList>
    </citation>
    <scope>NUCLEOTIDE SEQUENCE [LARGE SCALE GENOMIC DNA]</scope>
    <source>
        <strain evidence="1 2">PSB00013</strain>
    </source>
</reference>
<evidence type="ECO:0000313" key="2">
    <source>
        <dbReference type="Proteomes" id="UP000638986"/>
    </source>
</evidence>